<dbReference type="Pfam" id="PF00057">
    <property type="entry name" value="Ldl_recept_a"/>
    <property type="match status" value="1"/>
</dbReference>
<feature type="domain" description="Peptidase S1" evidence="5">
    <location>
        <begin position="503"/>
        <end position="757"/>
    </location>
</feature>
<dbReference type="PROSITE" id="PS00134">
    <property type="entry name" value="TRYPSIN_HIS"/>
    <property type="match status" value="1"/>
</dbReference>
<dbReference type="SUPFAM" id="SSF50494">
    <property type="entry name" value="Trypsin-like serine proteases"/>
    <property type="match status" value="2"/>
</dbReference>
<evidence type="ECO:0000313" key="6">
    <source>
        <dbReference type="EMBL" id="CAI6368302.1"/>
    </source>
</evidence>
<protein>
    <recommendedName>
        <fullName evidence="5">Peptidase S1 domain-containing protein</fullName>
    </recommendedName>
</protein>
<feature type="domain" description="Peptidase S1" evidence="5">
    <location>
        <begin position="84"/>
        <end position="346"/>
    </location>
</feature>
<dbReference type="PANTHER" id="PTHR24256">
    <property type="entry name" value="TRYPTASE-RELATED"/>
    <property type="match status" value="1"/>
</dbReference>
<feature type="disulfide bond" evidence="3">
    <location>
        <begin position="44"/>
        <end position="62"/>
    </location>
</feature>
<evidence type="ECO:0000259" key="5">
    <source>
        <dbReference type="PROSITE" id="PS50240"/>
    </source>
</evidence>
<comment type="similarity">
    <text evidence="2">Belongs to the peptidase S1 family. CLIP subfamily.</text>
</comment>
<dbReference type="PROSITE" id="PS50068">
    <property type="entry name" value="LDLRA_2"/>
    <property type="match status" value="1"/>
</dbReference>
<comment type="caution">
    <text evidence="3">Lacks conserved residue(s) required for the propagation of feature annotation.</text>
</comment>
<dbReference type="PRINTS" id="PR00722">
    <property type="entry name" value="CHYMOTRYPSIN"/>
</dbReference>
<feature type="chain" id="PRO_5043942506" description="Peptidase S1 domain-containing protein" evidence="4">
    <location>
        <begin position="17"/>
        <end position="762"/>
    </location>
</feature>
<evidence type="ECO:0000256" key="1">
    <source>
        <dbReference type="ARBA" id="ARBA00023157"/>
    </source>
</evidence>
<dbReference type="InterPro" id="IPR051487">
    <property type="entry name" value="Ser/Thr_Proteases_Immune/Dev"/>
</dbReference>
<dbReference type="InterPro" id="IPR043504">
    <property type="entry name" value="Peptidase_S1_PA_chymotrypsin"/>
</dbReference>
<accession>A0AAV0XJT7</accession>
<evidence type="ECO:0000313" key="7">
    <source>
        <dbReference type="Proteomes" id="UP001160148"/>
    </source>
</evidence>
<dbReference type="GO" id="GO:0006508">
    <property type="term" value="P:proteolysis"/>
    <property type="evidence" value="ECO:0007669"/>
    <property type="project" value="InterPro"/>
</dbReference>
<dbReference type="Gene3D" id="2.40.10.10">
    <property type="entry name" value="Trypsin-like serine proteases"/>
    <property type="match status" value="3"/>
</dbReference>
<dbReference type="PROSITE" id="PS50240">
    <property type="entry name" value="TRYPSIN_DOM"/>
    <property type="match status" value="2"/>
</dbReference>
<dbReference type="InterPro" id="IPR001254">
    <property type="entry name" value="Trypsin_dom"/>
</dbReference>
<dbReference type="InterPro" id="IPR002172">
    <property type="entry name" value="LDrepeatLR_classA_rpt"/>
</dbReference>
<feature type="signal peptide" evidence="4">
    <location>
        <begin position="1"/>
        <end position="16"/>
    </location>
</feature>
<comment type="caution">
    <text evidence="6">The sequence shown here is derived from an EMBL/GenBank/DDBJ whole genome shotgun (WGS) entry which is preliminary data.</text>
</comment>
<dbReference type="Pfam" id="PF00089">
    <property type="entry name" value="Trypsin"/>
    <property type="match status" value="2"/>
</dbReference>
<evidence type="ECO:0000256" key="2">
    <source>
        <dbReference type="ARBA" id="ARBA00024195"/>
    </source>
</evidence>
<dbReference type="CDD" id="cd00190">
    <property type="entry name" value="Tryp_SPc"/>
    <property type="match status" value="1"/>
</dbReference>
<name>A0AAV0XJT7_9HEMI</name>
<reference evidence="6 7" key="1">
    <citation type="submission" date="2023-01" db="EMBL/GenBank/DDBJ databases">
        <authorList>
            <person name="Whitehead M."/>
        </authorList>
    </citation>
    <scope>NUCLEOTIDE SEQUENCE [LARGE SCALE GENOMIC DNA]</scope>
</reference>
<dbReference type="InterPro" id="IPR001314">
    <property type="entry name" value="Peptidase_S1A"/>
</dbReference>
<dbReference type="SUPFAM" id="SSF57424">
    <property type="entry name" value="LDL receptor-like module"/>
    <property type="match status" value="1"/>
</dbReference>
<dbReference type="GO" id="GO:0004252">
    <property type="term" value="F:serine-type endopeptidase activity"/>
    <property type="evidence" value="ECO:0007669"/>
    <property type="project" value="InterPro"/>
</dbReference>
<dbReference type="CDD" id="cd00112">
    <property type="entry name" value="LDLa"/>
    <property type="match status" value="1"/>
</dbReference>
<evidence type="ECO:0000256" key="3">
    <source>
        <dbReference type="PROSITE-ProRule" id="PRU00124"/>
    </source>
</evidence>
<dbReference type="AlphaFoldDB" id="A0AAV0XJT7"/>
<dbReference type="InterPro" id="IPR036055">
    <property type="entry name" value="LDL_receptor-like_sf"/>
</dbReference>
<dbReference type="Gene3D" id="4.10.400.10">
    <property type="entry name" value="Low-density Lipoprotein Receptor"/>
    <property type="match status" value="1"/>
</dbReference>
<gene>
    <name evidence="6" type="ORF">MEUPH1_LOCUS22676</name>
</gene>
<dbReference type="Proteomes" id="UP001160148">
    <property type="component" value="Unassembled WGS sequence"/>
</dbReference>
<proteinExistence type="inferred from homology"/>
<dbReference type="InterPro" id="IPR009003">
    <property type="entry name" value="Peptidase_S1_PA"/>
</dbReference>
<dbReference type="EMBL" id="CARXXK010000005">
    <property type="protein sequence ID" value="CAI6368302.1"/>
    <property type="molecule type" value="Genomic_DNA"/>
</dbReference>
<keyword evidence="1 3" id="KW-1015">Disulfide bond</keyword>
<dbReference type="SMART" id="SM00192">
    <property type="entry name" value="LDLa"/>
    <property type="match status" value="1"/>
</dbReference>
<dbReference type="InterPro" id="IPR018114">
    <property type="entry name" value="TRYPSIN_HIS"/>
</dbReference>
<evidence type="ECO:0000256" key="4">
    <source>
        <dbReference type="SAM" id="SignalP"/>
    </source>
</evidence>
<organism evidence="6 7">
    <name type="scientific">Macrosiphum euphorbiae</name>
    <name type="common">potato aphid</name>
    <dbReference type="NCBI Taxonomy" id="13131"/>
    <lineage>
        <taxon>Eukaryota</taxon>
        <taxon>Metazoa</taxon>
        <taxon>Ecdysozoa</taxon>
        <taxon>Arthropoda</taxon>
        <taxon>Hexapoda</taxon>
        <taxon>Insecta</taxon>
        <taxon>Pterygota</taxon>
        <taxon>Neoptera</taxon>
        <taxon>Paraneoptera</taxon>
        <taxon>Hemiptera</taxon>
        <taxon>Sternorrhyncha</taxon>
        <taxon>Aphidomorpha</taxon>
        <taxon>Aphidoidea</taxon>
        <taxon>Aphididae</taxon>
        <taxon>Macrosiphini</taxon>
        <taxon>Macrosiphum</taxon>
    </lineage>
</organism>
<sequence length="762" mass="85301">MKVMCSGLIYLCLIFGSRILCDRKLERRQAVSSCSIYTEDKFYCSNGLCIEWSLVCDGVKDCTDGLDETKELCARYEYGTNMTIDCGRANIKNQELDKNKTAVETLPWNVQVYRLNITNFIYSRLCDGSIIAPNVVISGSVCFGFHGKVSNKISVKIGEFKVAVGKYDKNISKIDTEFSQIMNVETIYLNEGYNMDDYGDIAVIVLENKFSFGNDISPICIDWNSIYNIQTGDLGKIVIWGENEVNATQSPFLLERSFPYIDPGTCQNFYRKNGIPEYESYDMFCASCDCGLNLDMNIGGAGIIFLHSNSYFLTGVLRNVGNEINDTVLGFIDMKYHVQWIRGILNEHVAMNSCVLPTGEGVLYSYEGSNDILSHGTLINHHLTVIENCEVGYHKAYPNSFRFCQKNGKWLSSTEKLCFKMCPPLISDSLDIKCSHNGKYANCSNLSIPDTIATPSCKPTFTEPNEQEISVELLCQSDGLWNKQLYRCNPYCGRVYVKNHVLIDNGDKALVGTAPWNVGIYQLNKIDSNYDMICGGSIISPNLVISAAHCFWQKGMLSKNISITDGLYKIAIGKYDRNLTVIDNEFTEIKNVEMIHLKEDYYGPSGFHAEDIAIIVLQDRVSFNNGVSPVCIDWSGNYNVVNGDQGKIVGWGKTEKGVPSPILLEAYLPYINHSSCRNMYTNGFEPFVTVDKFCAGYALASKQGVSKGDSGAGLCFFHSDSYYLTGVVSIKDPNTNNLIAVFTEVNYHIQWIRGLFNKHNQV</sequence>
<keyword evidence="7" id="KW-1185">Reference proteome</keyword>
<dbReference type="SMART" id="SM00020">
    <property type="entry name" value="Tryp_SPc"/>
    <property type="match status" value="2"/>
</dbReference>
<keyword evidence="4" id="KW-0732">Signal</keyword>